<gene>
    <name evidence="2" type="ORF">DFR29_102397</name>
</gene>
<evidence type="ECO:0000313" key="3">
    <source>
        <dbReference type="Proteomes" id="UP000295293"/>
    </source>
</evidence>
<dbReference type="Proteomes" id="UP000295293">
    <property type="component" value="Unassembled WGS sequence"/>
</dbReference>
<name>A0A4R6Z7G6_9GAMM</name>
<evidence type="ECO:0000256" key="1">
    <source>
        <dbReference type="SAM" id="MobiDB-lite"/>
    </source>
</evidence>
<evidence type="ECO:0000313" key="2">
    <source>
        <dbReference type="EMBL" id="TDR47737.1"/>
    </source>
</evidence>
<dbReference type="EMBL" id="SNZH01000002">
    <property type="protein sequence ID" value="TDR47737.1"/>
    <property type="molecule type" value="Genomic_DNA"/>
</dbReference>
<organism evidence="2 3">
    <name type="scientific">Tahibacter aquaticus</name>
    <dbReference type="NCBI Taxonomy" id="520092"/>
    <lineage>
        <taxon>Bacteria</taxon>
        <taxon>Pseudomonadati</taxon>
        <taxon>Pseudomonadota</taxon>
        <taxon>Gammaproteobacteria</taxon>
        <taxon>Lysobacterales</taxon>
        <taxon>Rhodanobacteraceae</taxon>
        <taxon>Tahibacter</taxon>
    </lineage>
</organism>
<keyword evidence="3" id="KW-1185">Reference proteome</keyword>
<comment type="caution">
    <text evidence="2">The sequence shown here is derived from an EMBL/GenBank/DDBJ whole genome shotgun (WGS) entry which is preliminary data.</text>
</comment>
<feature type="region of interest" description="Disordered" evidence="1">
    <location>
        <begin position="20"/>
        <end position="60"/>
    </location>
</feature>
<protein>
    <submittedName>
        <fullName evidence="2">Uncharacterized protein</fullName>
    </submittedName>
</protein>
<sequence>MAKHDFPDSAILRAIAARSNPAPPELSRPKFAVVGGTDTAPAAGQSDDVQPVDPIATTPA</sequence>
<accession>A0A4R6Z7G6</accession>
<dbReference type="AlphaFoldDB" id="A0A4R6Z7G6"/>
<reference evidence="2 3" key="1">
    <citation type="submission" date="2019-03" db="EMBL/GenBank/DDBJ databases">
        <title>Genomic Encyclopedia of Type Strains, Phase IV (KMG-IV): sequencing the most valuable type-strain genomes for metagenomic binning, comparative biology and taxonomic classification.</title>
        <authorList>
            <person name="Goeker M."/>
        </authorList>
    </citation>
    <scope>NUCLEOTIDE SEQUENCE [LARGE SCALE GENOMIC DNA]</scope>
    <source>
        <strain evidence="2 3">DSM 21667</strain>
    </source>
</reference>
<proteinExistence type="predicted"/>